<organism evidence="2 3">
    <name type="scientific">Verticillium longisporum</name>
    <name type="common">Verticillium dahliae var. longisporum</name>
    <dbReference type="NCBI Taxonomy" id="100787"/>
    <lineage>
        <taxon>Eukaryota</taxon>
        <taxon>Fungi</taxon>
        <taxon>Dikarya</taxon>
        <taxon>Ascomycota</taxon>
        <taxon>Pezizomycotina</taxon>
        <taxon>Sordariomycetes</taxon>
        <taxon>Hypocreomycetidae</taxon>
        <taxon>Glomerellales</taxon>
        <taxon>Plectosphaerellaceae</taxon>
        <taxon>Verticillium</taxon>
    </lineage>
</organism>
<dbReference type="EMBL" id="CVQH01005447">
    <property type="protein sequence ID" value="CRK14254.1"/>
    <property type="molecule type" value="Genomic_DNA"/>
</dbReference>
<evidence type="ECO:0000313" key="2">
    <source>
        <dbReference type="EMBL" id="CRK14254.1"/>
    </source>
</evidence>
<dbReference type="AlphaFoldDB" id="A0A0G4KWU5"/>
<feature type="compositionally biased region" description="Acidic residues" evidence="1">
    <location>
        <begin position="48"/>
        <end position="67"/>
    </location>
</feature>
<feature type="compositionally biased region" description="Basic and acidic residues" evidence="1">
    <location>
        <begin position="15"/>
        <end position="29"/>
    </location>
</feature>
<reference evidence="2 3" key="1">
    <citation type="submission" date="2015-05" db="EMBL/GenBank/DDBJ databases">
        <authorList>
            <person name="Wang D.B."/>
            <person name="Wang M."/>
        </authorList>
    </citation>
    <scope>NUCLEOTIDE SEQUENCE [LARGE SCALE GENOMIC DNA]</scope>
    <source>
        <strain evidence="2">VL1</strain>
    </source>
</reference>
<proteinExistence type="predicted"/>
<accession>A0A0G4KWU5</accession>
<sequence>MEELEARVRKLKERREALRSHADVTDAEKVGPPAQKAAVTSPTGKGEGDDEGDDEEEEDDDDDEDDFMGFRFGG</sequence>
<feature type="region of interest" description="Disordered" evidence="1">
    <location>
        <begin position="15"/>
        <end position="74"/>
    </location>
</feature>
<gene>
    <name evidence="2" type="ORF">BN1708_017244</name>
</gene>
<protein>
    <submittedName>
        <fullName evidence="2">Uncharacterized protein</fullName>
    </submittedName>
</protein>
<keyword evidence="3" id="KW-1185">Reference proteome</keyword>
<dbReference type="STRING" id="100787.A0A0G4KWU5"/>
<dbReference type="Proteomes" id="UP000044602">
    <property type="component" value="Unassembled WGS sequence"/>
</dbReference>
<evidence type="ECO:0000256" key="1">
    <source>
        <dbReference type="SAM" id="MobiDB-lite"/>
    </source>
</evidence>
<name>A0A0G4KWU5_VERLO</name>
<evidence type="ECO:0000313" key="3">
    <source>
        <dbReference type="Proteomes" id="UP000044602"/>
    </source>
</evidence>